<feature type="signal peptide" evidence="1">
    <location>
        <begin position="1"/>
        <end position="31"/>
    </location>
</feature>
<dbReference type="RefSeq" id="WP_380232605.1">
    <property type="nucleotide sequence ID" value="NZ_JBHSVH010000002.1"/>
</dbReference>
<dbReference type="PROSITE" id="PS51318">
    <property type="entry name" value="TAT"/>
    <property type="match status" value="1"/>
</dbReference>
<dbReference type="Proteomes" id="UP001596435">
    <property type="component" value="Unassembled WGS sequence"/>
</dbReference>
<keyword evidence="1" id="KW-0732">Signal</keyword>
<evidence type="ECO:0000313" key="2">
    <source>
        <dbReference type="EMBL" id="MFC7184079.1"/>
    </source>
</evidence>
<organism evidence="2 3">
    <name type="scientific">Kitasatospora paranensis</name>
    <dbReference type="NCBI Taxonomy" id="258053"/>
    <lineage>
        <taxon>Bacteria</taxon>
        <taxon>Bacillati</taxon>
        <taxon>Actinomycetota</taxon>
        <taxon>Actinomycetes</taxon>
        <taxon>Kitasatosporales</taxon>
        <taxon>Streptomycetaceae</taxon>
        <taxon>Kitasatospora</taxon>
    </lineage>
</organism>
<evidence type="ECO:0008006" key="4">
    <source>
        <dbReference type="Google" id="ProtNLM"/>
    </source>
</evidence>
<sequence>MQAPLRRALLAVTAASMAAAAPLVLASPAAAATLIGIDNALIDAKVPSRARVDVTYLCDVPAGETSLNVSVEQTDPEDAAAVSFGSTRVAPSTIVCDGLLHTQTVVVQSKTYNWLPDVPAVVVTALSDIGSVPAASADAKKLVLTVAAAS</sequence>
<name>A0ABW2G6Z1_9ACTN</name>
<proteinExistence type="predicted"/>
<reference evidence="3" key="1">
    <citation type="journal article" date="2019" name="Int. J. Syst. Evol. Microbiol.">
        <title>The Global Catalogue of Microorganisms (GCM) 10K type strain sequencing project: providing services to taxonomists for standard genome sequencing and annotation.</title>
        <authorList>
            <consortium name="The Broad Institute Genomics Platform"/>
            <consortium name="The Broad Institute Genome Sequencing Center for Infectious Disease"/>
            <person name="Wu L."/>
            <person name="Ma J."/>
        </authorList>
    </citation>
    <scope>NUCLEOTIDE SEQUENCE [LARGE SCALE GENOMIC DNA]</scope>
    <source>
        <strain evidence="3">CGMCC 1.12859</strain>
    </source>
</reference>
<accession>A0ABW2G6Z1</accession>
<dbReference type="InterPro" id="IPR006311">
    <property type="entry name" value="TAT_signal"/>
</dbReference>
<evidence type="ECO:0000313" key="3">
    <source>
        <dbReference type="Proteomes" id="UP001596435"/>
    </source>
</evidence>
<comment type="caution">
    <text evidence="2">The sequence shown here is derived from an EMBL/GenBank/DDBJ whole genome shotgun (WGS) entry which is preliminary data.</text>
</comment>
<feature type="chain" id="PRO_5047461861" description="Secreted protein" evidence="1">
    <location>
        <begin position="32"/>
        <end position="150"/>
    </location>
</feature>
<dbReference type="EMBL" id="JBHTAJ010000088">
    <property type="protein sequence ID" value="MFC7184079.1"/>
    <property type="molecule type" value="Genomic_DNA"/>
</dbReference>
<protein>
    <recommendedName>
        <fullName evidence="4">Secreted protein</fullName>
    </recommendedName>
</protein>
<gene>
    <name evidence="2" type="ORF">ACFQMG_31480</name>
</gene>
<keyword evidence="3" id="KW-1185">Reference proteome</keyword>
<evidence type="ECO:0000256" key="1">
    <source>
        <dbReference type="SAM" id="SignalP"/>
    </source>
</evidence>